<dbReference type="Gene3D" id="1.10.10.10">
    <property type="entry name" value="Winged helix-like DNA-binding domain superfamily/Winged helix DNA-binding domain"/>
    <property type="match status" value="1"/>
</dbReference>
<evidence type="ECO:0000256" key="2">
    <source>
        <dbReference type="ARBA" id="ARBA00023015"/>
    </source>
</evidence>
<dbReference type="KEGG" id="afx:JZ786_08040"/>
<dbReference type="SUPFAM" id="SSF46785">
    <property type="entry name" value="Winged helix' DNA-binding domain"/>
    <property type="match status" value="1"/>
</dbReference>
<dbReference type="EMBL" id="CP071182">
    <property type="protein sequence ID" value="QSO48886.1"/>
    <property type="molecule type" value="Genomic_DNA"/>
</dbReference>
<dbReference type="GO" id="GO:0003677">
    <property type="term" value="F:DNA binding"/>
    <property type="evidence" value="ECO:0007669"/>
    <property type="project" value="UniProtKB-KW"/>
</dbReference>
<name>A0A9X7Z915_9BACL</name>
<gene>
    <name evidence="5" type="ORF">JZ786_08040</name>
</gene>
<dbReference type="Proteomes" id="UP000663505">
    <property type="component" value="Chromosome"/>
</dbReference>
<evidence type="ECO:0000256" key="3">
    <source>
        <dbReference type="ARBA" id="ARBA00023125"/>
    </source>
</evidence>
<organism evidence="5 6">
    <name type="scientific">Alicyclobacillus mengziensis</name>
    <dbReference type="NCBI Taxonomy" id="2931921"/>
    <lineage>
        <taxon>Bacteria</taxon>
        <taxon>Bacillati</taxon>
        <taxon>Bacillota</taxon>
        <taxon>Bacilli</taxon>
        <taxon>Bacillales</taxon>
        <taxon>Alicyclobacillaceae</taxon>
        <taxon>Alicyclobacillus</taxon>
    </lineage>
</organism>
<keyword evidence="3" id="KW-0238">DNA-binding</keyword>
<evidence type="ECO:0000313" key="6">
    <source>
        <dbReference type="Proteomes" id="UP000663505"/>
    </source>
</evidence>
<reference evidence="5 6" key="1">
    <citation type="submission" date="2021-02" db="EMBL/GenBank/DDBJ databases">
        <title>Alicyclobacillus curvatus sp. nov. and Alicyclobacillus mengziensis sp. nov., two acidophilic bacteria isolated from acid mine drainage.</title>
        <authorList>
            <person name="Huang Y."/>
        </authorList>
    </citation>
    <scope>NUCLEOTIDE SEQUENCE [LARGE SCALE GENOMIC DNA]</scope>
    <source>
        <strain evidence="5 6">S30H14</strain>
    </source>
</reference>
<dbReference type="InterPro" id="IPR036390">
    <property type="entry name" value="WH_DNA-bd_sf"/>
</dbReference>
<dbReference type="GO" id="GO:0045892">
    <property type="term" value="P:negative regulation of DNA-templated transcription"/>
    <property type="evidence" value="ECO:0007669"/>
    <property type="project" value="InterPro"/>
</dbReference>
<dbReference type="InterPro" id="IPR036388">
    <property type="entry name" value="WH-like_DNA-bd_sf"/>
</dbReference>
<evidence type="ECO:0000256" key="1">
    <source>
        <dbReference type="ARBA" id="ARBA00011046"/>
    </source>
</evidence>
<dbReference type="RefSeq" id="WP_206658198.1">
    <property type="nucleotide sequence ID" value="NZ_CP071182.1"/>
</dbReference>
<comment type="similarity">
    <text evidence="1">Belongs to the BlaI transcriptional regulatory family.</text>
</comment>
<protein>
    <submittedName>
        <fullName evidence="5">BlaI/MecI/CopY family transcriptional regulator</fullName>
    </submittedName>
</protein>
<evidence type="ECO:0000256" key="4">
    <source>
        <dbReference type="ARBA" id="ARBA00023163"/>
    </source>
</evidence>
<keyword evidence="6" id="KW-1185">Reference proteome</keyword>
<proteinExistence type="inferred from homology"/>
<keyword evidence="2" id="KW-0805">Transcription regulation</keyword>
<accession>A0A9X7Z915</accession>
<evidence type="ECO:0000313" key="5">
    <source>
        <dbReference type="EMBL" id="QSO48886.1"/>
    </source>
</evidence>
<dbReference type="Pfam" id="PF03965">
    <property type="entry name" value="Penicillinase_R"/>
    <property type="match status" value="1"/>
</dbReference>
<dbReference type="InterPro" id="IPR005650">
    <property type="entry name" value="BlaI_family"/>
</dbReference>
<dbReference type="AlphaFoldDB" id="A0A9X7Z915"/>
<keyword evidence="4" id="KW-0804">Transcription</keyword>
<sequence length="131" mass="14929">MKTSSLREQVLWIVREIGPCGLVDVCAELRKDREISMNAVQTVLNRLAEQGIVEKTGTRRHYLYQVKPSDEVLRRRAEQAAVDLLSQSGELGLAHFVETMERIQPDTITKLEALLSERRAKKQVESNEPKT</sequence>